<dbReference type="eggNOG" id="ENOG502RNZZ">
    <property type="taxonomic scope" value="Eukaryota"/>
</dbReference>
<protein>
    <submittedName>
        <fullName evidence="4">Uncharacterized protein LOC101491129</fullName>
    </submittedName>
</protein>
<dbReference type="PANTHER" id="PTHR33595:SF7">
    <property type="entry name" value="OS12G0242500 PROTEIN"/>
    <property type="match status" value="1"/>
</dbReference>
<dbReference type="STRING" id="3827.A0A1S2Z6B0"/>
<dbReference type="PANTHER" id="PTHR33595">
    <property type="entry name" value="VON WILLEBRAND FACTOR A DOMAIN PROTEIN"/>
    <property type="match status" value="1"/>
</dbReference>
<feature type="region of interest" description="Disordered" evidence="1">
    <location>
        <begin position="36"/>
        <end position="125"/>
    </location>
</feature>
<keyword evidence="3" id="KW-1185">Reference proteome</keyword>
<dbReference type="Proteomes" id="UP000087171">
    <property type="component" value="Unplaced"/>
</dbReference>
<organism evidence="3 4">
    <name type="scientific">Cicer arietinum</name>
    <name type="common">Chickpea</name>
    <name type="synonym">Garbanzo</name>
    <dbReference type="NCBI Taxonomy" id="3827"/>
    <lineage>
        <taxon>Eukaryota</taxon>
        <taxon>Viridiplantae</taxon>
        <taxon>Streptophyta</taxon>
        <taxon>Embryophyta</taxon>
        <taxon>Tracheophyta</taxon>
        <taxon>Spermatophyta</taxon>
        <taxon>Magnoliopsida</taxon>
        <taxon>eudicotyledons</taxon>
        <taxon>Gunneridae</taxon>
        <taxon>Pentapetalae</taxon>
        <taxon>rosids</taxon>
        <taxon>fabids</taxon>
        <taxon>Fabales</taxon>
        <taxon>Fabaceae</taxon>
        <taxon>Papilionoideae</taxon>
        <taxon>50 kb inversion clade</taxon>
        <taxon>NPAAA clade</taxon>
        <taxon>Hologalegina</taxon>
        <taxon>IRL clade</taxon>
        <taxon>Cicereae</taxon>
        <taxon>Cicer</taxon>
    </lineage>
</organism>
<evidence type="ECO:0000256" key="1">
    <source>
        <dbReference type="SAM" id="MobiDB-lite"/>
    </source>
</evidence>
<name>A0A1S2Z6B0_CICAR</name>
<dbReference type="InterPro" id="IPR057710">
    <property type="entry name" value="DUF7950"/>
</dbReference>
<dbReference type="KEGG" id="cam:101491129"/>
<evidence type="ECO:0000313" key="3">
    <source>
        <dbReference type="Proteomes" id="UP000087171"/>
    </source>
</evidence>
<accession>A0A1S2Z6B0</accession>
<dbReference type="RefSeq" id="XP_004515829.1">
    <property type="nucleotide sequence ID" value="XM_004515772.3"/>
</dbReference>
<dbReference type="OrthoDB" id="1898295at2759"/>
<proteinExistence type="predicted"/>
<dbReference type="AlphaFoldDB" id="A0A1S2Z6B0"/>
<gene>
    <name evidence="4" type="primary">LOC101491129</name>
</gene>
<feature type="compositionally biased region" description="Low complexity" evidence="1">
    <location>
        <begin position="89"/>
        <end position="98"/>
    </location>
</feature>
<dbReference type="GeneID" id="101491129"/>
<evidence type="ECO:0000259" key="2">
    <source>
        <dbReference type="Pfam" id="PF25821"/>
    </source>
</evidence>
<feature type="domain" description="DUF7950" evidence="2">
    <location>
        <begin position="168"/>
        <end position="287"/>
    </location>
</feature>
<dbReference type="Pfam" id="PF25821">
    <property type="entry name" value="DUF7950"/>
    <property type="match status" value="1"/>
</dbReference>
<evidence type="ECO:0000313" key="4">
    <source>
        <dbReference type="RefSeq" id="XP_004515829.1"/>
    </source>
</evidence>
<sequence>MDCRGGCCIVRNATHDMSTMERIMLKFRPIAPKPVAGTTASDGSSSESGDAFFKSGRTRRKYVKQNNTTEKRRIRRKKTVSSPEHKHPVPVTLPLLPETPDRKDSPARDLTLTAEDKIGENNGNDLNSNMPRWLSFENNLRNVDTEPYVRYGAMDPVAVELSGGYYCSVTVECVTDAWVEGEWLGSTDEERRSKMSADTCPGFISDGYGRVTWTNGAYREMMGEGVVVLVMKVSGVVLYPSFTCRVRVVQFACGSGRERNSLTVPCDVWRMESGGFAWRLDVKAALSLRLGC</sequence>
<reference evidence="4" key="1">
    <citation type="submission" date="2025-08" db="UniProtKB">
        <authorList>
            <consortium name="RefSeq"/>
        </authorList>
    </citation>
    <scope>IDENTIFICATION</scope>
    <source>
        <tissue evidence="4">Etiolated seedlings</tissue>
    </source>
</reference>
<dbReference type="PaxDb" id="3827-XP_004515829.1"/>
<feature type="compositionally biased region" description="Low complexity" evidence="1">
    <location>
        <begin position="36"/>
        <end position="51"/>
    </location>
</feature>